<dbReference type="EMBL" id="ALBS01000148">
    <property type="protein sequence ID" value="EJT49793.1"/>
    <property type="molecule type" value="Genomic_DNA"/>
</dbReference>
<dbReference type="Proteomes" id="UP000002748">
    <property type="component" value="Unassembled WGS sequence"/>
</dbReference>
<dbReference type="RefSeq" id="XP_014180970.1">
    <property type="nucleotide sequence ID" value="XM_014325495.1"/>
</dbReference>
<evidence type="ECO:0000313" key="3">
    <source>
        <dbReference type="Proteomes" id="UP000002748"/>
    </source>
</evidence>
<evidence type="ECO:0000256" key="1">
    <source>
        <dbReference type="SAM" id="SignalP"/>
    </source>
</evidence>
<dbReference type="HOGENOM" id="CLU_2456350_0_0_1"/>
<sequence>MKFSTTALIAAFAATAAAETCFPSWICDSIGAEGFSCDSDDCRSFRASVRDQLYAGAGIMFSNGDDASRAVAERKLAAANAVNNYINGN</sequence>
<keyword evidence="1" id="KW-0732">Signal</keyword>
<protein>
    <submittedName>
        <fullName evidence="2">Uncharacterized protein</fullName>
    </submittedName>
</protein>
<name>J5QYM1_TRIAS</name>
<proteinExistence type="predicted"/>
<reference evidence="2 3" key="1">
    <citation type="journal article" date="2012" name="Eukaryot. Cell">
        <title>Draft genome sequence of CBS 2479, the standard type strain of Trichosporon asahii.</title>
        <authorList>
            <person name="Yang R.Y."/>
            <person name="Li H.T."/>
            <person name="Zhu H."/>
            <person name="Zhou G.P."/>
            <person name="Wang M."/>
            <person name="Wang L."/>
        </authorList>
    </citation>
    <scope>NUCLEOTIDE SEQUENCE [LARGE SCALE GENOMIC DNA]</scope>
    <source>
        <strain evidence="3">ATCC 90039 / CBS 2479 / JCM 2466 / KCTC 7840 / NCYC 2677 / UAMH 7654</strain>
    </source>
</reference>
<gene>
    <name evidence="2" type="ORF">A1Q1_01050</name>
</gene>
<dbReference type="KEGG" id="tasa:A1Q1_01050"/>
<dbReference type="VEuPathDB" id="FungiDB:A1Q1_01050"/>
<dbReference type="GeneID" id="25984564"/>
<dbReference type="AlphaFoldDB" id="J5QYM1"/>
<accession>J5QYM1</accession>
<feature type="chain" id="PRO_5003785329" evidence="1">
    <location>
        <begin position="19"/>
        <end position="89"/>
    </location>
</feature>
<evidence type="ECO:0000313" key="2">
    <source>
        <dbReference type="EMBL" id="EJT49793.1"/>
    </source>
</evidence>
<comment type="caution">
    <text evidence="2">The sequence shown here is derived from an EMBL/GenBank/DDBJ whole genome shotgun (WGS) entry which is preliminary data.</text>
</comment>
<organism evidence="2 3">
    <name type="scientific">Trichosporon asahii var. asahii (strain ATCC 90039 / CBS 2479 / JCM 2466 / KCTC 7840 / NBRC 103889/ NCYC 2677 / UAMH 7654)</name>
    <name type="common">Yeast</name>
    <dbReference type="NCBI Taxonomy" id="1186058"/>
    <lineage>
        <taxon>Eukaryota</taxon>
        <taxon>Fungi</taxon>
        <taxon>Dikarya</taxon>
        <taxon>Basidiomycota</taxon>
        <taxon>Agaricomycotina</taxon>
        <taxon>Tremellomycetes</taxon>
        <taxon>Trichosporonales</taxon>
        <taxon>Trichosporonaceae</taxon>
        <taxon>Trichosporon</taxon>
    </lineage>
</organism>
<feature type="signal peptide" evidence="1">
    <location>
        <begin position="1"/>
        <end position="18"/>
    </location>
</feature>